<dbReference type="SUPFAM" id="SSF48403">
    <property type="entry name" value="Ankyrin repeat"/>
    <property type="match status" value="1"/>
</dbReference>
<protein>
    <submittedName>
        <fullName evidence="2">Uncharacterized protein</fullName>
    </submittedName>
</protein>
<feature type="region of interest" description="Disordered" evidence="1">
    <location>
        <begin position="619"/>
        <end position="639"/>
    </location>
</feature>
<organism evidence="2 3">
    <name type="scientific">Symbiodinium pilosum</name>
    <name type="common">Dinoflagellate</name>
    <dbReference type="NCBI Taxonomy" id="2952"/>
    <lineage>
        <taxon>Eukaryota</taxon>
        <taxon>Sar</taxon>
        <taxon>Alveolata</taxon>
        <taxon>Dinophyceae</taxon>
        <taxon>Suessiales</taxon>
        <taxon>Symbiodiniaceae</taxon>
        <taxon>Symbiodinium</taxon>
    </lineage>
</organism>
<dbReference type="EMBL" id="CAJNIZ010010957">
    <property type="protein sequence ID" value="CAE7308715.1"/>
    <property type="molecule type" value="Genomic_DNA"/>
</dbReference>
<sequence>MFDERPDPASQVADHELGNAETDKLVCLLEKLFAPNDEQAAALADLTKLPPLPQLPFPSVFEGILQEGTALLNVPLAGDDSISVLGSGEGRLPLVVFLLGLGGNAVGVEKDGLQHARALLALRRLRDLLFAHGSGLVDKDATCEGDAAKGGCGKDLALATRCPRSCYNRTQPSVLEWKGKSVSLLPQAPTSTNLSQATVVILEQDGSAAADRPKELAAPLIAKLEADLVPGCTVWSLDELQLRGATAQEAVPSEPPEEGKAAKKPAMITVPAGGLVFLRRLHVAGAWSRDVPYHVYLRVPAPPASLRPAWPLSVEAAAQLQRAATEELRRMGAMRLSGAVLSEMRFIDAMVAAHGSRETAARRLARAFGSPVAALGSVGPDWCRCRPRQHQDQAFEVGALNLMAMFLLAVHSPANQCNLQVCTAADKLVAVATAELRRQLLSGNAESADIPPQVLRDLGCLRHSDQRTLLHAAVGRKDLQLARAVLRSQGHGGLYCRDAEGRSALHHAAGGGSRASALEGREANSTGALQPRVNASAATEWVLSQMQIHAVDMVSATDTARRSALFSADDTATFKLLTAPPQSLDVSATDTAGRGLLWYAAALQRNEIVAELLCDEGDMPPASNETSTVNGTVPVKPPGAKAKKAWQVGSQEPDSSPFLAAVRQRAGLRCGGLAKAPERSQRTLDLMAHCGGKLAKYNMIYSLESRVLKGVI</sequence>
<dbReference type="OrthoDB" id="423722at2759"/>
<dbReference type="AlphaFoldDB" id="A0A812NJP3"/>
<feature type="region of interest" description="Disordered" evidence="1">
    <location>
        <begin position="507"/>
        <end position="527"/>
    </location>
</feature>
<evidence type="ECO:0000256" key="1">
    <source>
        <dbReference type="SAM" id="MobiDB-lite"/>
    </source>
</evidence>
<accession>A0A812NJP3</accession>
<proteinExistence type="predicted"/>
<evidence type="ECO:0000313" key="2">
    <source>
        <dbReference type="EMBL" id="CAE7308715.1"/>
    </source>
</evidence>
<evidence type="ECO:0000313" key="3">
    <source>
        <dbReference type="Proteomes" id="UP000649617"/>
    </source>
</evidence>
<dbReference type="Gene3D" id="1.25.40.20">
    <property type="entry name" value="Ankyrin repeat-containing domain"/>
    <property type="match status" value="1"/>
</dbReference>
<name>A0A812NJP3_SYMPI</name>
<comment type="caution">
    <text evidence="2">The sequence shown here is derived from an EMBL/GenBank/DDBJ whole genome shotgun (WGS) entry which is preliminary data.</text>
</comment>
<dbReference type="Proteomes" id="UP000649617">
    <property type="component" value="Unassembled WGS sequence"/>
</dbReference>
<gene>
    <name evidence="2" type="ORF">SPIL2461_LOCUS6992</name>
</gene>
<keyword evidence="3" id="KW-1185">Reference proteome</keyword>
<dbReference type="InterPro" id="IPR036770">
    <property type="entry name" value="Ankyrin_rpt-contain_sf"/>
</dbReference>
<reference evidence="2" key="1">
    <citation type="submission" date="2021-02" db="EMBL/GenBank/DDBJ databases">
        <authorList>
            <person name="Dougan E. K."/>
            <person name="Rhodes N."/>
            <person name="Thang M."/>
            <person name="Chan C."/>
        </authorList>
    </citation>
    <scope>NUCLEOTIDE SEQUENCE</scope>
</reference>